<feature type="region of interest" description="Disordered" evidence="6">
    <location>
        <begin position="444"/>
        <end position="490"/>
    </location>
</feature>
<sequence>MGKSSLFRGVTLFRPTGKWRAQISAGGKTTSLGDHDTEAEAARAFDRAAINKHGREARTNFDIEDYNNEVSDLQRMSQTELVAMLRSKARKSGTQTSHFRGVSLLKQTGKWHAQINVGGKQVHLGFFQTEDLAARAYDRAAINKGARDGGKIITNFALEDYVRELDMLRRISQEELVGALASESKRKQTMEMLSTGVSENRPEDVFGRRGRNAIDAGDLKMLEDLSLKAERAQPKPTQANPLYVNFGRGNSDDAGEPSSFSRPPEGLGRQPPVRAPRTGQRQANGSARASARPRKVSAKRRRADTPETESEEWDAPSTDSEAETPAKRRIRSQRQRRAAVVQQRSSAPRESSPGPARPGTPPWTASPQASSGKPAHEAHSPAASREGTPEPAPSTGLMPTTPPGRKGLRRAPRTTHHTPQSHHHALNILSSLVTPLGAELDGFAPPPPAKKLPAAAATTPVRPFSAPTSAATPAQATPHRPRSAVPSAAAMQPAALLAELRKTTPSPSPKGRPLETEPEGSGLGYWRDTEQGLEARIMQGKPLSKRQQAMMQSKAAQRTPNGNLEGIGGMMAAASALEQLQATESDSETEHDHSQSEGGHDPSLERPAKHRRKAAPVRAAD</sequence>
<evidence type="ECO:0000256" key="4">
    <source>
        <dbReference type="ARBA" id="ARBA00023163"/>
    </source>
</evidence>
<dbReference type="Proteomes" id="UP001465755">
    <property type="component" value="Unassembled WGS sequence"/>
</dbReference>
<gene>
    <name evidence="8" type="ORF">WJX73_007337</name>
</gene>
<feature type="region of interest" description="Disordered" evidence="6">
    <location>
        <begin position="502"/>
        <end position="526"/>
    </location>
</feature>
<feature type="compositionally biased region" description="Polar residues" evidence="6">
    <location>
        <begin position="545"/>
        <end position="562"/>
    </location>
</feature>
<dbReference type="PROSITE" id="PS51032">
    <property type="entry name" value="AP2_ERF"/>
    <property type="match status" value="2"/>
</dbReference>
<evidence type="ECO:0000256" key="6">
    <source>
        <dbReference type="SAM" id="MobiDB-lite"/>
    </source>
</evidence>
<evidence type="ECO:0000256" key="1">
    <source>
        <dbReference type="ARBA" id="ARBA00004123"/>
    </source>
</evidence>
<evidence type="ECO:0000256" key="2">
    <source>
        <dbReference type="ARBA" id="ARBA00023015"/>
    </source>
</evidence>
<keyword evidence="3" id="KW-0238">DNA-binding</keyword>
<proteinExistence type="predicted"/>
<organism evidence="8 9">
    <name type="scientific">Symbiochloris irregularis</name>
    <dbReference type="NCBI Taxonomy" id="706552"/>
    <lineage>
        <taxon>Eukaryota</taxon>
        <taxon>Viridiplantae</taxon>
        <taxon>Chlorophyta</taxon>
        <taxon>core chlorophytes</taxon>
        <taxon>Trebouxiophyceae</taxon>
        <taxon>Trebouxiales</taxon>
        <taxon>Trebouxiaceae</taxon>
        <taxon>Symbiochloris</taxon>
    </lineage>
</organism>
<feature type="region of interest" description="Disordered" evidence="6">
    <location>
        <begin position="229"/>
        <end position="424"/>
    </location>
</feature>
<name>A0AAW1NV89_9CHLO</name>
<dbReference type="Gene3D" id="3.30.730.10">
    <property type="entry name" value="AP2/ERF domain"/>
    <property type="match status" value="2"/>
</dbReference>
<comment type="subcellular location">
    <subcellularLocation>
        <location evidence="1">Nucleus</location>
    </subcellularLocation>
</comment>
<feature type="compositionally biased region" description="Basic residues" evidence="6">
    <location>
        <begin position="291"/>
        <end position="302"/>
    </location>
</feature>
<evidence type="ECO:0000259" key="7">
    <source>
        <dbReference type="PROSITE" id="PS51032"/>
    </source>
</evidence>
<accession>A0AAW1NV89</accession>
<dbReference type="InterPro" id="IPR016177">
    <property type="entry name" value="DNA-bd_dom_sf"/>
</dbReference>
<dbReference type="PANTHER" id="PTHR32467:SF90">
    <property type="entry name" value="AP2-LIKE ETHYLENE-RESPONSIVE TRANSCRIPTION FACTOR AIL1"/>
    <property type="match status" value="1"/>
</dbReference>
<dbReference type="CDD" id="cd00018">
    <property type="entry name" value="AP2"/>
    <property type="match status" value="1"/>
</dbReference>
<dbReference type="GO" id="GO:0003700">
    <property type="term" value="F:DNA-binding transcription factor activity"/>
    <property type="evidence" value="ECO:0007669"/>
    <property type="project" value="InterPro"/>
</dbReference>
<keyword evidence="9" id="KW-1185">Reference proteome</keyword>
<evidence type="ECO:0000313" key="8">
    <source>
        <dbReference type="EMBL" id="KAK9795959.1"/>
    </source>
</evidence>
<evidence type="ECO:0000313" key="9">
    <source>
        <dbReference type="Proteomes" id="UP001465755"/>
    </source>
</evidence>
<evidence type="ECO:0000256" key="3">
    <source>
        <dbReference type="ARBA" id="ARBA00023125"/>
    </source>
</evidence>
<feature type="domain" description="AP2/ERF" evidence="7">
    <location>
        <begin position="6"/>
        <end position="62"/>
    </location>
</feature>
<feature type="compositionally biased region" description="Basic and acidic residues" evidence="6">
    <location>
        <begin position="588"/>
        <end position="607"/>
    </location>
</feature>
<dbReference type="SUPFAM" id="SSF54171">
    <property type="entry name" value="DNA-binding domain"/>
    <property type="match status" value="2"/>
</dbReference>
<keyword evidence="2" id="KW-0805">Transcription regulation</keyword>
<protein>
    <recommendedName>
        <fullName evidence="7">AP2/ERF domain-containing protein</fullName>
    </recommendedName>
</protein>
<feature type="compositionally biased region" description="Basic residues" evidence="6">
    <location>
        <begin position="327"/>
        <end position="337"/>
    </location>
</feature>
<keyword evidence="4" id="KW-0804">Transcription</keyword>
<feature type="region of interest" description="Disordered" evidence="6">
    <location>
        <begin position="541"/>
        <end position="621"/>
    </location>
</feature>
<dbReference type="EMBL" id="JALJOQ010000120">
    <property type="protein sequence ID" value="KAK9795959.1"/>
    <property type="molecule type" value="Genomic_DNA"/>
</dbReference>
<dbReference type="GO" id="GO:0003677">
    <property type="term" value="F:DNA binding"/>
    <property type="evidence" value="ECO:0007669"/>
    <property type="project" value="UniProtKB-KW"/>
</dbReference>
<feature type="domain" description="AP2/ERF" evidence="7">
    <location>
        <begin position="98"/>
        <end position="157"/>
    </location>
</feature>
<feature type="compositionally biased region" description="Low complexity" evidence="6">
    <location>
        <begin position="451"/>
        <end position="490"/>
    </location>
</feature>
<dbReference type="InterPro" id="IPR036955">
    <property type="entry name" value="AP2/ERF_dom_sf"/>
</dbReference>
<dbReference type="SMART" id="SM00380">
    <property type="entry name" value="AP2"/>
    <property type="match status" value="2"/>
</dbReference>
<evidence type="ECO:0000256" key="5">
    <source>
        <dbReference type="ARBA" id="ARBA00023242"/>
    </source>
</evidence>
<dbReference type="AlphaFoldDB" id="A0AAW1NV89"/>
<dbReference type="InterPro" id="IPR001471">
    <property type="entry name" value="AP2/ERF_dom"/>
</dbReference>
<dbReference type="GO" id="GO:0005634">
    <property type="term" value="C:nucleus"/>
    <property type="evidence" value="ECO:0007669"/>
    <property type="project" value="UniProtKB-SubCell"/>
</dbReference>
<dbReference type="PANTHER" id="PTHR32467">
    <property type="entry name" value="AP2-LIKE ETHYLENE-RESPONSIVE TRANSCRIPTION FACTOR"/>
    <property type="match status" value="1"/>
</dbReference>
<keyword evidence="5" id="KW-0539">Nucleus</keyword>
<feature type="compositionally biased region" description="Basic residues" evidence="6">
    <location>
        <begin position="406"/>
        <end position="424"/>
    </location>
</feature>
<reference evidence="8 9" key="1">
    <citation type="journal article" date="2024" name="Nat. Commun.">
        <title>Phylogenomics reveals the evolutionary origins of lichenization in chlorophyte algae.</title>
        <authorList>
            <person name="Puginier C."/>
            <person name="Libourel C."/>
            <person name="Otte J."/>
            <person name="Skaloud P."/>
            <person name="Haon M."/>
            <person name="Grisel S."/>
            <person name="Petersen M."/>
            <person name="Berrin J.G."/>
            <person name="Delaux P.M."/>
            <person name="Dal Grande F."/>
            <person name="Keller J."/>
        </authorList>
    </citation>
    <scope>NUCLEOTIDE SEQUENCE [LARGE SCALE GENOMIC DNA]</scope>
    <source>
        <strain evidence="8 9">SAG 2036</strain>
    </source>
</reference>
<comment type="caution">
    <text evidence="8">The sequence shown here is derived from an EMBL/GenBank/DDBJ whole genome shotgun (WGS) entry which is preliminary data.</text>
</comment>